<feature type="region of interest" description="Disordered" evidence="1">
    <location>
        <begin position="1"/>
        <end position="57"/>
    </location>
</feature>
<comment type="caution">
    <text evidence="3">The sequence shown here is derived from an EMBL/GenBank/DDBJ whole genome shotgun (WGS) entry which is preliminary data.</text>
</comment>
<evidence type="ECO:0000256" key="1">
    <source>
        <dbReference type="SAM" id="MobiDB-lite"/>
    </source>
</evidence>
<feature type="compositionally biased region" description="Polar residues" evidence="1">
    <location>
        <begin position="33"/>
        <end position="52"/>
    </location>
</feature>
<gene>
    <name evidence="3" type="ORF">EDB81DRAFT_758454</name>
</gene>
<sequence>MGTNPTRAPKEYIIVRVSKKTSNSRTDGEGNDITETSSSQDFPSATAPTTETMGDKPKLKVVPVTTKISRSGPGLYLHKCDECPEAFPGAEHLRLRCPWTGCYESFDHRHLLEGHLRRHEEYDDAEVRDTLFAANMRQASTRSMPEMRATPSLQTQAAYFTPQPHLEQIGDEHGYQCTRRRNSSIPKAISVSRAELLLL</sequence>
<dbReference type="EMBL" id="JAGMUV010000006">
    <property type="protein sequence ID" value="KAH7153509.1"/>
    <property type="molecule type" value="Genomic_DNA"/>
</dbReference>
<proteinExistence type="predicted"/>
<dbReference type="InterPro" id="IPR013087">
    <property type="entry name" value="Znf_C2H2_type"/>
</dbReference>
<evidence type="ECO:0000313" key="4">
    <source>
        <dbReference type="Proteomes" id="UP000738349"/>
    </source>
</evidence>
<dbReference type="AlphaFoldDB" id="A0A9P9JC94"/>
<dbReference type="Proteomes" id="UP000738349">
    <property type="component" value="Unassembled WGS sequence"/>
</dbReference>
<accession>A0A9P9JC94</accession>
<evidence type="ECO:0000313" key="3">
    <source>
        <dbReference type="EMBL" id="KAH7153509.1"/>
    </source>
</evidence>
<name>A0A9P9JC94_9HYPO</name>
<dbReference type="PROSITE" id="PS00028">
    <property type="entry name" value="ZINC_FINGER_C2H2_1"/>
    <property type="match status" value="1"/>
</dbReference>
<protein>
    <recommendedName>
        <fullName evidence="2">C2H2-type domain-containing protein</fullName>
    </recommendedName>
</protein>
<evidence type="ECO:0000259" key="2">
    <source>
        <dbReference type="PROSITE" id="PS00028"/>
    </source>
</evidence>
<organism evidence="3 4">
    <name type="scientific">Dactylonectria macrodidyma</name>
    <dbReference type="NCBI Taxonomy" id="307937"/>
    <lineage>
        <taxon>Eukaryota</taxon>
        <taxon>Fungi</taxon>
        <taxon>Dikarya</taxon>
        <taxon>Ascomycota</taxon>
        <taxon>Pezizomycotina</taxon>
        <taxon>Sordariomycetes</taxon>
        <taxon>Hypocreomycetidae</taxon>
        <taxon>Hypocreales</taxon>
        <taxon>Nectriaceae</taxon>
        <taxon>Dactylonectria</taxon>
    </lineage>
</organism>
<reference evidence="3" key="1">
    <citation type="journal article" date="2021" name="Nat. Commun.">
        <title>Genetic determinants of endophytism in the Arabidopsis root mycobiome.</title>
        <authorList>
            <person name="Mesny F."/>
            <person name="Miyauchi S."/>
            <person name="Thiergart T."/>
            <person name="Pickel B."/>
            <person name="Atanasova L."/>
            <person name="Karlsson M."/>
            <person name="Huettel B."/>
            <person name="Barry K.W."/>
            <person name="Haridas S."/>
            <person name="Chen C."/>
            <person name="Bauer D."/>
            <person name="Andreopoulos W."/>
            <person name="Pangilinan J."/>
            <person name="LaButti K."/>
            <person name="Riley R."/>
            <person name="Lipzen A."/>
            <person name="Clum A."/>
            <person name="Drula E."/>
            <person name="Henrissat B."/>
            <person name="Kohler A."/>
            <person name="Grigoriev I.V."/>
            <person name="Martin F.M."/>
            <person name="Hacquard S."/>
        </authorList>
    </citation>
    <scope>NUCLEOTIDE SEQUENCE</scope>
    <source>
        <strain evidence="3">MPI-CAGE-AT-0147</strain>
    </source>
</reference>
<feature type="domain" description="C2H2-type" evidence="2">
    <location>
        <begin position="97"/>
        <end position="119"/>
    </location>
</feature>
<keyword evidence="4" id="KW-1185">Reference proteome</keyword>